<dbReference type="OrthoDB" id="9806105at2"/>
<dbReference type="RefSeq" id="WP_054554500.1">
    <property type="nucleotide sequence ID" value="NZ_JAQPZS010000010.1"/>
</dbReference>
<dbReference type="Gene3D" id="2.40.50.180">
    <property type="entry name" value="CheA-289, Domain 4"/>
    <property type="match status" value="1"/>
</dbReference>
<organism evidence="4 6">
    <name type="scientific">Pseudoalteromonas lipolytica</name>
    <dbReference type="NCBI Taxonomy" id="570156"/>
    <lineage>
        <taxon>Bacteria</taxon>
        <taxon>Pseudomonadati</taxon>
        <taxon>Pseudomonadota</taxon>
        <taxon>Gammaproteobacteria</taxon>
        <taxon>Alteromonadales</taxon>
        <taxon>Pseudoalteromonadaceae</taxon>
        <taxon>Pseudoalteromonas</taxon>
    </lineage>
</organism>
<dbReference type="GO" id="GO:0000160">
    <property type="term" value="P:phosphorelay signal transduction system"/>
    <property type="evidence" value="ECO:0007669"/>
    <property type="project" value="InterPro"/>
</dbReference>
<keyword evidence="1" id="KW-0597">Phosphoprotein</keyword>
<proteinExistence type="predicted"/>
<dbReference type="Gene3D" id="2.30.30.40">
    <property type="entry name" value="SH3 Domains"/>
    <property type="match status" value="1"/>
</dbReference>
<keyword evidence="7" id="KW-1185">Reference proteome</keyword>
<dbReference type="PIRSF" id="PIRSF002867">
    <property type="entry name" value="CheV"/>
    <property type="match status" value="1"/>
</dbReference>
<dbReference type="Proteomes" id="UP000050378">
    <property type="component" value="Unassembled WGS sequence"/>
</dbReference>
<dbReference type="PATRIC" id="fig|570156.3.peg.1655"/>
<dbReference type="EMBL" id="LJTC01000014">
    <property type="protein sequence ID" value="KPM81353.1"/>
    <property type="molecule type" value="Genomic_DNA"/>
</dbReference>
<dbReference type="InterPro" id="IPR024181">
    <property type="entry name" value="Chemotax_regulator_CheV"/>
</dbReference>
<feature type="domain" description="Response regulatory" evidence="2">
    <location>
        <begin position="184"/>
        <end position="309"/>
    </location>
</feature>
<dbReference type="Pfam" id="PF01584">
    <property type="entry name" value="CheW"/>
    <property type="match status" value="1"/>
</dbReference>
<evidence type="ECO:0000259" key="3">
    <source>
        <dbReference type="PROSITE" id="PS50851"/>
    </source>
</evidence>
<dbReference type="PROSITE" id="PS50110">
    <property type="entry name" value="RESPONSE_REGULATORY"/>
    <property type="match status" value="1"/>
</dbReference>
<accession>A0A0P7E6F0</accession>
<evidence type="ECO:0000256" key="1">
    <source>
        <dbReference type="PROSITE-ProRule" id="PRU00169"/>
    </source>
</evidence>
<gene>
    <name evidence="4" type="ORF">AOG27_18655</name>
    <name evidence="5" type="ORF">PQI24_11675</name>
</gene>
<dbReference type="InterPro" id="IPR036061">
    <property type="entry name" value="CheW-like_dom_sf"/>
</dbReference>
<evidence type="ECO:0000313" key="7">
    <source>
        <dbReference type="Proteomes" id="UP001377972"/>
    </source>
</evidence>
<dbReference type="SUPFAM" id="SSF52172">
    <property type="entry name" value="CheY-like"/>
    <property type="match status" value="1"/>
</dbReference>
<evidence type="ECO:0000313" key="6">
    <source>
        <dbReference type="Proteomes" id="UP000050378"/>
    </source>
</evidence>
<dbReference type="CDD" id="cd19924">
    <property type="entry name" value="REC_CheV-like"/>
    <property type="match status" value="1"/>
</dbReference>
<dbReference type="AlphaFoldDB" id="A0A0P7E6F0"/>
<evidence type="ECO:0000259" key="2">
    <source>
        <dbReference type="PROSITE" id="PS50110"/>
    </source>
</evidence>
<dbReference type="EMBL" id="JAQPZS010000010">
    <property type="protein sequence ID" value="MEJ6496697.1"/>
    <property type="molecule type" value="Genomic_DNA"/>
</dbReference>
<dbReference type="SMART" id="SM00260">
    <property type="entry name" value="CheW"/>
    <property type="match status" value="1"/>
</dbReference>
<evidence type="ECO:0000313" key="4">
    <source>
        <dbReference type="EMBL" id="KPM81353.1"/>
    </source>
</evidence>
<dbReference type="InterPro" id="IPR001789">
    <property type="entry name" value="Sig_transdc_resp-reg_receiver"/>
</dbReference>
<comment type="caution">
    <text evidence="4">The sequence shown here is derived from an EMBL/GenBank/DDBJ whole genome shotgun (WGS) entry which is preliminary data.</text>
</comment>
<dbReference type="PANTHER" id="PTHR47233:SF4">
    <property type="entry name" value="CHEMOTAXIS SIGNAL TRANSDUCTION PROTEIN"/>
    <property type="match status" value="1"/>
</dbReference>
<feature type="modified residue" description="4-aspartylphosphate" evidence="1">
    <location>
        <position position="242"/>
    </location>
</feature>
<dbReference type="Gene3D" id="3.40.50.2300">
    <property type="match status" value="1"/>
</dbReference>
<dbReference type="PROSITE" id="PS50851">
    <property type="entry name" value="CHEW"/>
    <property type="match status" value="1"/>
</dbReference>
<evidence type="ECO:0000313" key="5">
    <source>
        <dbReference type="EMBL" id="MEJ6496697.1"/>
    </source>
</evidence>
<dbReference type="InterPro" id="IPR011006">
    <property type="entry name" value="CheY-like_superfamily"/>
</dbReference>
<reference evidence="5 7" key="2">
    <citation type="submission" date="2023-01" db="EMBL/GenBank/DDBJ databases">
        <title>Trichodesmium-associated heterotrophic epibiont bacteria.</title>
        <authorList>
            <person name="Cleveland C.S."/>
            <person name="Webb E.A."/>
        </authorList>
    </citation>
    <scope>NUCLEOTIDE SEQUENCE [LARGE SCALE GENOMIC DNA]</scope>
    <source>
        <strain evidence="5 7">USCH2</strain>
    </source>
</reference>
<dbReference type="InterPro" id="IPR002545">
    <property type="entry name" value="CheW-lke_dom"/>
</dbReference>
<dbReference type="SUPFAM" id="SSF50341">
    <property type="entry name" value="CheW-like"/>
    <property type="match status" value="1"/>
</dbReference>
<dbReference type="PANTHER" id="PTHR47233">
    <property type="entry name" value="CHEMOTAXIS PROTEIN CHEV"/>
    <property type="match status" value="1"/>
</dbReference>
<dbReference type="Proteomes" id="UP001377972">
    <property type="component" value="Unassembled WGS sequence"/>
</dbReference>
<dbReference type="STRING" id="570156.AOG27_18655"/>
<name>A0A0P7E6F0_9GAMM</name>
<sequence length="317" mass="35549">MSGVLASVDKRTQLVGENRLELLLFYLHSRHLFALNVFKVKEVVKLPPISKIPHAHPKVSGVVNIRGESIPVIDLRKAINMPEAKNIEDTNLVITEYNRTVQGFLIGKVDQIINMTWSDIMPPPTAIGKNHYLTALTKVKRDGQEHLVEIIDVEKVLAEIVEYEVQISNDILDKSIVNEFAGRKILHADDSPTARKQVSDTLSQLGIEIIPARNGLEALEMLKGWADQGKDVEKELLMVITDAEMPAMDGYRLTHEIRNDSRMKNLYIVLNTSLSGSFNQALVEKVGCNAFLSKFQPILLVEEVQARLKAVLEQDSQ</sequence>
<feature type="domain" description="CheW-like" evidence="3">
    <location>
        <begin position="19"/>
        <end position="162"/>
    </location>
</feature>
<dbReference type="GO" id="GO:0006935">
    <property type="term" value="P:chemotaxis"/>
    <property type="evidence" value="ECO:0007669"/>
    <property type="project" value="InterPro"/>
</dbReference>
<dbReference type="SMART" id="SM00448">
    <property type="entry name" value="REC"/>
    <property type="match status" value="1"/>
</dbReference>
<dbReference type="Pfam" id="PF00072">
    <property type="entry name" value="Response_reg"/>
    <property type="match status" value="1"/>
</dbReference>
<reference evidence="4 6" key="1">
    <citation type="submission" date="2015-09" db="EMBL/GenBank/DDBJ databases">
        <title>Draft Genome Sequence of Pseudoalteromonas lipolytica UCD-48B.</title>
        <authorList>
            <person name="Krusor M."/>
            <person name="Coil D.A."/>
            <person name="Lang J.M."/>
            <person name="Eisen J.A."/>
            <person name="Alexiev A."/>
        </authorList>
    </citation>
    <scope>NUCLEOTIDE SEQUENCE [LARGE SCALE GENOMIC DNA]</scope>
    <source>
        <strain evidence="4 6">UCD-48B</strain>
    </source>
</reference>
<protein>
    <submittedName>
        <fullName evidence="5">Chemotaxis protein CheV</fullName>
    </submittedName>
    <submittedName>
        <fullName evidence="4">Chemotaxis protein CheW</fullName>
    </submittedName>
</protein>